<dbReference type="Pfam" id="PF12234">
    <property type="entry name" value="Rav1p_C"/>
    <property type="match status" value="1"/>
</dbReference>
<dbReference type="Proteomes" id="UP000192596">
    <property type="component" value="Unassembled WGS sequence"/>
</dbReference>
<evidence type="ECO:0000313" key="4">
    <source>
        <dbReference type="Proteomes" id="UP000192596"/>
    </source>
</evidence>
<dbReference type="PANTHER" id="PTHR13950:SF9">
    <property type="entry name" value="RABCONNECTIN-3A"/>
    <property type="match status" value="1"/>
</dbReference>
<dbReference type="Gene3D" id="2.130.10.10">
    <property type="entry name" value="YVTN repeat-like/Quinoprotein amine dehydrogenase"/>
    <property type="match status" value="1"/>
</dbReference>
<protein>
    <recommendedName>
        <fullName evidence="2">RAVE complex protein Rav1 C-terminal domain-containing protein</fullName>
    </recommendedName>
</protein>
<dbReference type="OrthoDB" id="342131at2759"/>
<name>A0A1V8T5E7_9PEZI</name>
<dbReference type="GO" id="GO:0043291">
    <property type="term" value="C:RAVE complex"/>
    <property type="evidence" value="ECO:0007669"/>
    <property type="project" value="TreeGrafter"/>
</dbReference>
<evidence type="ECO:0000313" key="3">
    <source>
        <dbReference type="EMBL" id="OQO06481.1"/>
    </source>
</evidence>
<comment type="caution">
    <text evidence="3">The sequence shown here is derived from an EMBL/GenBank/DDBJ whole genome shotgun (WGS) entry which is preliminary data.</text>
</comment>
<evidence type="ECO:0000259" key="2">
    <source>
        <dbReference type="Pfam" id="PF12234"/>
    </source>
</evidence>
<dbReference type="InterPro" id="IPR052208">
    <property type="entry name" value="DmX-like/RAVE_component"/>
</dbReference>
<proteinExistence type="predicted"/>
<feature type="region of interest" description="Disordered" evidence="1">
    <location>
        <begin position="378"/>
        <end position="399"/>
    </location>
</feature>
<dbReference type="InterPro" id="IPR022033">
    <property type="entry name" value="Rav1p_C"/>
</dbReference>
<accession>A0A1V8T5E7</accession>
<dbReference type="FunCoup" id="A0A1V8T5E7">
    <property type="interactions" value="117"/>
</dbReference>
<dbReference type="STRING" id="1507870.A0A1V8T5E7"/>
<sequence>MPSLSPGDASHTAVPHFSHISPGFPTASFQALTTLNYRWKRYILYISGRQLNILRSATELVQVLTFEDELVAIEAERSSDELGNGSGGIAVAGRTDVWILEPVTGQENRVSWRKGLVLKREDKEDAVRTLSWGNEGEVLVGGSKRLSLFSTIEGSRESSPVSSTTTLKELAEKTPLWTKELASPVAYAAFSPSASLIATTGVRDRLVKIWRRLSFEDALFDYAYLPHPGMVAHLEWRKPGPVQLETDDLGERRGSVYSVRHDDELEVLHTFCTDGVMRLWKTGSHQDLDILTLHTSVDLVGAIPSSPTLTNTDTGFPTSPARYAFLLTSGSLSSAITTALGKTALSKPTHAQEHLKELRTKYPDVVITLDGRGRMSAWGLTSPGQRQRRPSTPSKSASAGEVFHIAHTEDLGIRLEDGENARFECWVEGDDVNVLVHGFEGRVQWWKGGVEGLFSPGVFASERLIRVAGWGGVSEDVSGLSRSIEGDKIVAWTDRGSWQVVAGRDSREGGRRAAHHALDTKQQMPDPWCSIVATGRDNLAVIAFTAKYVACFDAHGKAVGARTRHSLDATSVRLLLLPLPRMRDERASGSVYLCYDRHGAWLTVLGPPKDHDQSTVRISAADTRHVTILDPEISSTQSWSHTRVVLHPRKPSWVRAVCVDGNGVVYRRDMSSTHFSGQGKPSEESGLMFHTGVKGATVFDAMASHAALVGEAENELVIVDLKDGFVEHRQALKARVRQAQFSTASSGIDRPRSLLAISYDESVDLMAEAHYEPHSEHLTWHHVKSISITGIGLVISSIAWTPEGQLAIAAGNSVFVASGVLIGNQLGAELRDRLDLSVAASAETAGLAQLLKQPLAIWHPHSLLHTSLRGHMHAAMEVLRKLEHKLRFFGEGDVLHPTFEQEPGRLTSKLLGASTGGLDLTTVSDLRAQLSTLDLPRISMAEQTELKHVFEAIAYVQEHVGSLDANALRYLFIWKLRTLQVSSVQSPPEAKLTTGDHTSVPTAPTMTYREILFATHSTTQQPLLELLVAHYTPLTPTTARTLGLSHWLREVHAPVSEGSALASLDQLFESLAQSAYRSVYPPDPAKAALYFLALRKKGTLLALWRVAVGNKEQRATVNFLKRDFAVEENRTAAKKNAYALMGKRRFEYAAAFFLLAGDCQSAVRLLAGQCEDIGLAVGVARCFAGDDSIVLRDLVEGTILPRARDEGNRWCMAWCHTVLQRPKDLAKALIAPMRVLRDGLKPRARYWQQDDPLTLTMYESLRAKAVKSGKKSERLGAVQWEYEAVLRSARILRRQGLLLQALELVKTWEFAPAGRHSPENVDDDEQHVNGIAERGKATSEIPSREEGQSDPLVATANRAAPPAKSLLDEFDDAVPPPTVPTPQGTAKGVRETKAAELLAKMKAKKAAAAGSTDGQVAVKEKPTQFDEPAASSILDSFGF</sequence>
<organism evidence="3 4">
    <name type="scientific">Cryoendolithus antarcticus</name>
    <dbReference type="NCBI Taxonomy" id="1507870"/>
    <lineage>
        <taxon>Eukaryota</taxon>
        <taxon>Fungi</taxon>
        <taxon>Dikarya</taxon>
        <taxon>Ascomycota</taxon>
        <taxon>Pezizomycotina</taxon>
        <taxon>Dothideomycetes</taxon>
        <taxon>Dothideomycetidae</taxon>
        <taxon>Cladosporiales</taxon>
        <taxon>Cladosporiaceae</taxon>
        <taxon>Cryoendolithus</taxon>
    </lineage>
</organism>
<dbReference type="PANTHER" id="PTHR13950">
    <property type="entry name" value="RABCONNECTIN-RELATED"/>
    <property type="match status" value="1"/>
</dbReference>
<dbReference type="EMBL" id="NAJO01000016">
    <property type="protein sequence ID" value="OQO06481.1"/>
    <property type="molecule type" value="Genomic_DNA"/>
</dbReference>
<feature type="domain" description="RAVE complex protein Rav1 C-terminal" evidence="2">
    <location>
        <begin position="688"/>
        <end position="1304"/>
    </location>
</feature>
<dbReference type="SUPFAM" id="SSF82171">
    <property type="entry name" value="DPP6 N-terminal domain-like"/>
    <property type="match status" value="1"/>
</dbReference>
<gene>
    <name evidence="3" type="ORF">B0A48_08264</name>
</gene>
<feature type="compositionally biased region" description="Polar residues" evidence="1">
    <location>
        <begin position="382"/>
        <end position="397"/>
    </location>
</feature>
<feature type="region of interest" description="Disordered" evidence="1">
    <location>
        <begin position="1369"/>
        <end position="1389"/>
    </location>
</feature>
<dbReference type="InterPro" id="IPR015943">
    <property type="entry name" value="WD40/YVTN_repeat-like_dom_sf"/>
</dbReference>
<dbReference type="InParanoid" id="A0A1V8T5E7"/>
<keyword evidence="4" id="KW-1185">Reference proteome</keyword>
<evidence type="ECO:0000256" key="1">
    <source>
        <dbReference type="SAM" id="MobiDB-lite"/>
    </source>
</evidence>
<feature type="region of interest" description="Disordered" evidence="1">
    <location>
        <begin position="1406"/>
        <end position="1439"/>
    </location>
</feature>
<reference evidence="4" key="1">
    <citation type="submission" date="2017-03" db="EMBL/GenBank/DDBJ databases">
        <title>Genomes of endolithic fungi from Antarctica.</title>
        <authorList>
            <person name="Coleine C."/>
            <person name="Masonjones S."/>
            <person name="Stajich J.E."/>
        </authorList>
    </citation>
    <scope>NUCLEOTIDE SEQUENCE [LARGE SCALE GENOMIC DNA]</scope>
    <source>
        <strain evidence="4">CCFEE 5527</strain>
    </source>
</reference>
<dbReference type="GO" id="GO:0007035">
    <property type="term" value="P:vacuolar acidification"/>
    <property type="evidence" value="ECO:0007669"/>
    <property type="project" value="TreeGrafter"/>
</dbReference>
<dbReference type="SUPFAM" id="SSF69322">
    <property type="entry name" value="Tricorn protease domain 2"/>
    <property type="match status" value="1"/>
</dbReference>